<dbReference type="AlphaFoldDB" id="A0A0E9QC81"/>
<protein>
    <submittedName>
        <fullName evidence="1">Uncharacterized protein</fullName>
    </submittedName>
</protein>
<proteinExistence type="predicted"/>
<reference evidence="1" key="2">
    <citation type="journal article" date="2015" name="Fish Shellfish Immunol.">
        <title>Early steps in the European eel (Anguilla anguilla)-Vibrio vulnificus interaction in the gills: Role of the RtxA13 toxin.</title>
        <authorList>
            <person name="Callol A."/>
            <person name="Pajuelo D."/>
            <person name="Ebbesson L."/>
            <person name="Teles M."/>
            <person name="MacKenzie S."/>
            <person name="Amaro C."/>
        </authorList>
    </citation>
    <scope>NUCLEOTIDE SEQUENCE</scope>
</reference>
<organism evidence="1">
    <name type="scientific">Anguilla anguilla</name>
    <name type="common">European freshwater eel</name>
    <name type="synonym">Muraena anguilla</name>
    <dbReference type="NCBI Taxonomy" id="7936"/>
    <lineage>
        <taxon>Eukaryota</taxon>
        <taxon>Metazoa</taxon>
        <taxon>Chordata</taxon>
        <taxon>Craniata</taxon>
        <taxon>Vertebrata</taxon>
        <taxon>Euteleostomi</taxon>
        <taxon>Actinopterygii</taxon>
        <taxon>Neopterygii</taxon>
        <taxon>Teleostei</taxon>
        <taxon>Anguilliformes</taxon>
        <taxon>Anguillidae</taxon>
        <taxon>Anguilla</taxon>
    </lineage>
</organism>
<name>A0A0E9QC81_ANGAN</name>
<dbReference type="EMBL" id="GBXM01094096">
    <property type="protein sequence ID" value="JAH14481.1"/>
    <property type="molecule type" value="Transcribed_RNA"/>
</dbReference>
<accession>A0A0E9QC81</accession>
<reference evidence="1" key="1">
    <citation type="submission" date="2014-11" db="EMBL/GenBank/DDBJ databases">
        <authorList>
            <person name="Amaro Gonzalez C."/>
        </authorList>
    </citation>
    <scope>NUCLEOTIDE SEQUENCE</scope>
</reference>
<evidence type="ECO:0000313" key="1">
    <source>
        <dbReference type="EMBL" id="JAH14481.1"/>
    </source>
</evidence>
<sequence>MKSRTQIMISRTRSWNICSLTARRPLPFSD</sequence>